<evidence type="ECO:0000256" key="6">
    <source>
        <dbReference type="ARBA" id="ARBA00022989"/>
    </source>
</evidence>
<dbReference type="Pfam" id="PF01769">
    <property type="entry name" value="MgtE"/>
    <property type="match status" value="1"/>
</dbReference>
<feature type="non-terminal residue" evidence="10">
    <location>
        <position position="174"/>
    </location>
</feature>
<organism evidence="10">
    <name type="scientific">marine sediment metagenome</name>
    <dbReference type="NCBI Taxonomy" id="412755"/>
    <lineage>
        <taxon>unclassified sequences</taxon>
        <taxon>metagenomes</taxon>
        <taxon>ecological metagenomes</taxon>
    </lineage>
</organism>
<evidence type="ECO:0000313" key="10">
    <source>
        <dbReference type="EMBL" id="KKL98907.1"/>
    </source>
</evidence>
<proteinExistence type="inferred from homology"/>
<dbReference type="AlphaFoldDB" id="A0A0F9JIU6"/>
<evidence type="ECO:0000259" key="9">
    <source>
        <dbReference type="Pfam" id="PF01769"/>
    </source>
</evidence>
<dbReference type="Gene3D" id="1.10.357.20">
    <property type="entry name" value="SLC41 divalent cation transporters, integral membrane domain"/>
    <property type="match status" value="1"/>
</dbReference>
<feature type="transmembrane region" description="Helical" evidence="8">
    <location>
        <begin position="114"/>
        <end position="135"/>
    </location>
</feature>
<dbReference type="EMBL" id="LAZR01017803">
    <property type="protein sequence ID" value="KKL98907.1"/>
    <property type="molecule type" value="Genomic_DNA"/>
</dbReference>
<evidence type="ECO:0000256" key="1">
    <source>
        <dbReference type="ARBA" id="ARBA00004141"/>
    </source>
</evidence>
<sequence>MESQDSKGKIIKETFPSEVISIIGDIFAGLVLSILILPFDSFLVLILMIPALLSLRGNLSGPFIARTSRDFIIGSFSRKSWFENVLATYTLSIITAIFIGLFSVVLNFTIFRLFLLPIIFFFAIPFISIILTLTISIPCSTTLNYLAFKKGLNPNNIVNPIMTAVDDFSTVFCF</sequence>
<name>A0A0F9JIU6_9ZZZZ</name>
<feature type="domain" description="SLC41A/MgtE integral membrane" evidence="9">
    <location>
        <begin position="49"/>
        <end position="174"/>
    </location>
</feature>
<comment type="caution">
    <text evidence="10">The sequence shown here is derived from an EMBL/GenBank/DDBJ whole genome shotgun (WGS) entry which is preliminary data.</text>
</comment>
<dbReference type="GO" id="GO:0008324">
    <property type="term" value="F:monoatomic cation transmembrane transporter activity"/>
    <property type="evidence" value="ECO:0007669"/>
    <property type="project" value="InterPro"/>
</dbReference>
<keyword evidence="6 8" id="KW-1133">Transmembrane helix</keyword>
<dbReference type="GO" id="GO:0016020">
    <property type="term" value="C:membrane"/>
    <property type="evidence" value="ECO:0007669"/>
    <property type="project" value="UniProtKB-SubCell"/>
</dbReference>
<evidence type="ECO:0000256" key="7">
    <source>
        <dbReference type="ARBA" id="ARBA00023136"/>
    </source>
</evidence>
<dbReference type="InterPro" id="IPR006667">
    <property type="entry name" value="SLC41_membr_dom"/>
</dbReference>
<reference evidence="10" key="1">
    <citation type="journal article" date="2015" name="Nature">
        <title>Complex archaea that bridge the gap between prokaryotes and eukaryotes.</title>
        <authorList>
            <person name="Spang A."/>
            <person name="Saw J.H."/>
            <person name="Jorgensen S.L."/>
            <person name="Zaremba-Niedzwiedzka K."/>
            <person name="Martijn J."/>
            <person name="Lind A.E."/>
            <person name="van Eijk R."/>
            <person name="Schleper C."/>
            <person name="Guy L."/>
            <person name="Ettema T.J."/>
        </authorList>
    </citation>
    <scope>NUCLEOTIDE SEQUENCE</scope>
</reference>
<feature type="transmembrane region" description="Helical" evidence="8">
    <location>
        <begin position="20"/>
        <end position="37"/>
    </location>
</feature>
<gene>
    <name evidence="10" type="ORF">LCGC14_1819750</name>
</gene>
<dbReference type="SUPFAM" id="SSF161093">
    <property type="entry name" value="MgtE membrane domain-like"/>
    <property type="match status" value="1"/>
</dbReference>
<feature type="transmembrane region" description="Helical" evidence="8">
    <location>
        <begin position="43"/>
        <end position="65"/>
    </location>
</feature>
<comment type="subcellular location">
    <subcellularLocation>
        <location evidence="1">Membrane</location>
        <topology evidence="1">Multi-pass membrane protein</topology>
    </subcellularLocation>
</comment>
<comment type="similarity">
    <text evidence="2">Belongs to the SLC41A transporter family.</text>
</comment>
<accession>A0A0F9JIU6</accession>
<keyword evidence="5" id="KW-0460">Magnesium</keyword>
<evidence type="ECO:0000256" key="3">
    <source>
        <dbReference type="ARBA" id="ARBA00022448"/>
    </source>
</evidence>
<dbReference type="InterPro" id="IPR036739">
    <property type="entry name" value="SLC41_membr_dom_sf"/>
</dbReference>
<feature type="transmembrane region" description="Helical" evidence="8">
    <location>
        <begin position="86"/>
        <end position="108"/>
    </location>
</feature>
<evidence type="ECO:0000256" key="8">
    <source>
        <dbReference type="SAM" id="Phobius"/>
    </source>
</evidence>
<evidence type="ECO:0000256" key="4">
    <source>
        <dbReference type="ARBA" id="ARBA00022692"/>
    </source>
</evidence>
<keyword evidence="4 8" id="KW-0812">Transmembrane</keyword>
<protein>
    <recommendedName>
        <fullName evidence="9">SLC41A/MgtE integral membrane domain-containing protein</fullName>
    </recommendedName>
</protein>
<keyword evidence="7 8" id="KW-0472">Membrane</keyword>
<keyword evidence="3" id="KW-0813">Transport</keyword>
<evidence type="ECO:0000256" key="5">
    <source>
        <dbReference type="ARBA" id="ARBA00022842"/>
    </source>
</evidence>
<evidence type="ECO:0000256" key="2">
    <source>
        <dbReference type="ARBA" id="ARBA00009749"/>
    </source>
</evidence>